<accession>A0AAD9AHC3</accession>
<dbReference type="Proteomes" id="UP001243330">
    <property type="component" value="Unassembled WGS sequence"/>
</dbReference>
<protein>
    <submittedName>
        <fullName evidence="2">BTB/POZ domain-containing protein</fullName>
    </submittedName>
</protein>
<proteinExistence type="predicted"/>
<dbReference type="Gene3D" id="3.30.710.10">
    <property type="entry name" value="Potassium Channel Kv1.1, Chain A"/>
    <property type="match status" value="1"/>
</dbReference>
<dbReference type="CDD" id="cd18186">
    <property type="entry name" value="BTB_POZ_ZBTB_KLHL-like"/>
    <property type="match status" value="1"/>
</dbReference>
<evidence type="ECO:0000313" key="2">
    <source>
        <dbReference type="EMBL" id="KAK1846682.1"/>
    </source>
</evidence>
<dbReference type="SUPFAM" id="SSF54695">
    <property type="entry name" value="POZ domain"/>
    <property type="match status" value="1"/>
</dbReference>
<reference evidence="2" key="1">
    <citation type="submission" date="2023-01" db="EMBL/GenBank/DDBJ databases">
        <title>Colletotrichum chrysophilum M932 genome sequence.</title>
        <authorList>
            <person name="Baroncelli R."/>
        </authorList>
    </citation>
    <scope>NUCLEOTIDE SEQUENCE</scope>
    <source>
        <strain evidence="2">M932</strain>
    </source>
</reference>
<dbReference type="InterPro" id="IPR000210">
    <property type="entry name" value="BTB/POZ_dom"/>
</dbReference>
<organism evidence="2 3">
    <name type="scientific">Colletotrichum chrysophilum</name>
    <dbReference type="NCBI Taxonomy" id="1836956"/>
    <lineage>
        <taxon>Eukaryota</taxon>
        <taxon>Fungi</taxon>
        <taxon>Dikarya</taxon>
        <taxon>Ascomycota</taxon>
        <taxon>Pezizomycotina</taxon>
        <taxon>Sordariomycetes</taxon>
        <taxon>Hypocreomycetidae</taxon>
        <taxon>Glomerellales</taxon>
        <taxon>Glomerellaceae</taxon>
        <taxon>Colletotrichum</taxon>
        <taxon>Colletotrichum gloeosporioides species complex</taxon>
    </lineage>
</organism>
<evidence type="ECO:0000259" key="1">
    <source>
        <dbReference type="PROSITE" id="PS50097"/>
    </source>
</evidence>
<dbReference type="AlphaFoldDB" id="A0AAD9AHC3"/>
<sequence>MSKDCRWMLQTGKYGDFRLAQGRRSIRVHRSILVQHSGYFAKFFKHGLPSRKAVDRGRLEIPAEYDLNLVRILMDCFYRGEIEWVFPEDDIRKNVELWILAKWLNVEYAMHTIEVNLLEILSPMEQKYRAAKPWMLGLVLHHQKCGNSTVGSMFAEAALAVRYTTGKADHIRCLDDMRNAFPALGRKMDE</sequence>
<dbReference type="EMBL" id="JAQOWY010000228">
    <property type="protein sequence ID" value="KAK1846682.1"/>
    <property type="molecule type" value="Genomic_DNA"/>
</dbReference>
<dbReference type="PROSITE" id="PS50097">
    <property type="entry name" value="BTB"/>
    <property type="match status" value="1"/>
</dbReference>
<name>A0AAD9AHC3_9PEZI</name>
<feature type="domain" description="BTB" evidence="1">
    <location>
        <begin position="15"/>
        <end position="83"/>
    </location>
</feature>
<gene>
    <name evidence="2" type="ORF">CCHR01_10720</name>
</gene>
<dbReference type="Pfam" id="PF00651">
    <property type="entry name" value="BTB"/>
    <property type="match status" value="1"/>
</dbReference>
<evidence type="ECO:0000313" key="3">
    <source>
        <dbReference type="Proteomes" id="UP001243330"/>
    </source>
</evidence>
<keyword evidence="3" id="KW-1185">Reference proteome</keyword>
<dbReference type="InterPro" id="IPR011333">
    <property type="entry name" value="SKP1/BTB/POZ_sf"/>
</dbReference>
<comment type="caution">
    <text evidence="2">The sequence shown here is derived from an EMBL/GenBank/DDBJ whole genome shotgun (WGS) entry which is preliminary data.</text>
</comment>